<dbReference type="Proteomes" id="UP000051820">
    <property type="component" value="Unassembled WGS sequence"/>
</dbReference>
<comment type="similarity">
    <text evidence="1">Belongs to the BlaI transcriptional regulatory family.</text>
</comment>
<dbReference type="eggNOG" id="COG3682">
    <property type="taxonomic scope" value="Bacteria"/>
</dbReference>
<dbReference type="OrthoDB" id="1849040at2"/>
<evidence type="ECO:0000256" key="2">
    <source>
        <dbReference type="ARBA" id="ARBA00023015"/>
    </source>
</evidence>
<protein>
    <submittedName>
        <fullName evidence="5">Negative regulator of copper transport operon, AtkY</fullName>
    </submittedName>
</protein>
<dbReference type="AlphaFoldDB" id="A0A0R1W4B1"/>
<dbReference type="EMBL" id="AZGF01000008">
    <property type="protein sequence ID" value="KRM12386.1"/>
    <property type="molecule type" value="Genomic_DNA"/>
</dbReference>
<dbReference type="InterPro" id="IPR036388">
    <property type="entry name" value="WH-like_DNA-bd_sf"/>
</dbReference>
<accession>A0A0R1W4B1</accession>
<proteinExistence type="inferred from homology"/>
<comment type="caution">
    <text evidence="5">The sequence shown here is derived from an EMBL/GenBank/DDBJ whole genome shotgun (WGS) entry which is preliminary data.</text>
</comment>
<dbReference type="STRING" id="1423807.FD16_GL002381"/>
<dbReference type="GO" id="GO:0045892">
    <property type="term" value="P:negative regulation of DNA-templated transcription"/>
    <property type="evidence" value="ECO:0007669"/>
    <property type="project" value="InterPro"/>
</dbReference>
<dbReference type="Pfam" id="PF03965">
    <property type="entry name" value="Penicillinase_R"/>
    <property type="match status" value="1"/>
</dbReference>
<keyword evidence="4" id="KW-0804">Transcription</keyword>
<gene>
    <name evidence="5" type="ORF">FD16_GL002381</name>
</gene>
<name>A0A0R1W4B1_9LACO</name>
<dbReference type="InterPro" id="IPR036390">
    <property type="entry name" value="WH_DNA-bd_sf"/>
</dbReference>
<evidence type="ECO:0000313" key="5">
    <source>
        <dbReference type="EMBL" id="KRM12386.1"/>
    </source>
</evidence>
<dbReference type="InterPro" id="IPR005650">
    <property type="entry name" value="BlaI_family"/>
</dbReference>
<dbReference type="Gene3D" id="1.10.10.10">
    <property type="entry name" value="Winged helix-like DNA-binding domain superfamily/Winged helix DNA-binding domain"/>
    <property type="match status" value="1"/>
</dbReference>
<evidence type="ECO:0000256" key="3">
    <source>
        <dbReference type="ARBA" id="ARBA00023125"/>
    </source>
</evidence>
<dbReference type="PATRIC" id="fig|1423807.3.peg.2459"/>
<evidence type="ECO:0000256" key="4">
    <source>
        <dbReference type="ARBA" id="ARBA00023163"/>
    </source>
</evidence>
<dbReference type="NCBIfam" id="TIGR02698">
    <property type="entry name" value="CopY_TcrY"/>
    <property type="match status" value="1"/>
</dbReference>
<dbReference type="InterPro" id="IPR014071">
    <property type="entry name" value="Cu_transp_CopY/TcrY"/>
</dbReference>
<evidence type="ECO:0000256" key="1">
    <source>
        <dbReference type="ARBA" id="ARBA00011046"/>
    </source>
</evidence>
<reference evidence="5 6" key="1">
    <citation type="journal article" date="2015" name="Genome Announc.">
        <title>Expanding the biotechnology potential of lactobacilli through comparative genomics of 213 strains and associated genera.</title>
        <authorList>
            <person name="Sun Z."/>
            <person name="Harris H.M."/>
            <person name="McCann A."/>
            <person name="Guo C."/>
            <person name="Argimon S."/>
            <person name="Zhang W."/>
            <person name="Yang X."/>
            <person name="Jeffery I.B."/>
            <person name="Cooney J.C."/>
            <person name="Kagawa T.F."/>
            <person name="Liu W."/>
            <person name="Song Y."/>
            <person name="Salvetti E."/>
            <person name="Wrobel A."/>
            <person name="Rasinkangas P."/>
            <person name="Parkhill J."/>
            <person name="Rea M.C."/>
            <person name="O'Sullivan O."/>
            <person name="Ritari J."/>
            <person name="Douillard F.P."/>
            <person name="Paul Ross R."/>
            <person name="Yang R."/>
            <person name="Briner A.E."/>
            <person name="Felis G.E."/>
            <person name="de Vos W.M."/>
            <person name="Barrangou R."/>
            <person name="Klaenhammer T.R."/>
            <person name="Caufield P.W."/>
            <person name="Cui Y."/>
            <person name="Zhang H."/>
            <person name="O'Toole P.W."/>
        </authorList>
    </citation>
    <scope>NUCLEOTIDE SEQUENCE [LARGE SCALE GENOMIC DNA]</scope>
    <source>
        <strain evidence="5 6">DSM 5007</strain>
    </source>
</reference>
<dbReference type="SUPFAM" id="SSF46785">
    <property type="entry name" value="Winged helix' DNA-binding domain"/>
    <property type="match status" value="1"/>
</dbReference>
<sequence length="152" mass="17458">MDSTSTQTKIDDITPAEWELMRIVWTKGSVYSRELISLMQQKRDWSDSTIKTLLRRLVQKGLLNTEKEDRKFKYTAAVEEIKAMDVTARQLFDHLCAMKRGQTLVNLIDHLELSQSDIESLQAVLTEKKKTAPETVKCDCLPEGMDETCDCN</sequence>
<keyword evidence="6" id="KW-1185">Reference proteome</keyword>
<keyword evidence="2" id="KW-0805">Transcription regulation</keyword>
<dbReference type="RefSeq" id="WP_010621261.1">
    <property type="nucleotide sequence ID" value="NZ_AZGF01000008.1"/>
</dbReference>
<dbReference type="PIRSF" id="PIRSF019455">
    <property type="entry name" value="CopR_AtkY"/>
    <property type="match status" value="1"/>
</dbReference>
<keyword evidence="3" id="KW-0238">DNA-binding</keyword>
<organism evidence="5 6">
    <name type="scientific">Paucilactobacillus suebicus DSM 5007 = KCTC 3549</name>
    <dbReference type="NCBI Taxonomy" id="1423807"/>
    <lineage>
        <taxon>Bacteria</taxon>
        <taxon>Bacillati</taxon>
        <taxon>Bacillota</taxon>
        <taxon>Bacilli</taxon>
        <taxon>Lactobacillales</taxon>
        <taxon>Lactobacillaceae</taxon>
        <taxon>Paucilactobacillus</taxon>
    </lineage>
</organism>
<evidence type="ECO:0000313" key="6">
    <source>
        <dbReference type="Proteomes" id="UP000051820"/>
    </source>
</evidence>
<dbReference type="GO" id="GO:0003677">
    <property type="term" value="F:DNA binding"/>
    <property type="evidence" value="ECO:0007669"/>
    <property type="project" value="UniProtKB-KW"/>
</dbReference>